<dbReference type="AlphaFoldDB" id="A0A4Z2J628"/>
<dbReference type="EMBL" id="SRLO01000024">
    <property type="protein sequence ID" value="TNN84952.1"/>
    <property type="molecule type" value="Genomic_DNA"/>
</dbReference>
<feature type="region of interest" description="Disordered" evidence="1">
    <location>
        <begin position="1"/>
        <end position="90"/>
    </location>
</feature>
<evidence type="ECO:0000313" key="2">
    <source>
        <dbReference type="EMBL" id="TNN84952.1"/>
    </source>
</evidence>
<feature type="region of interest" description="Disordered" evidence="1">
    <location>
        <begin position="105"/>
        <end position="138"/>
    </location>
</feature>
<evidence type="ECO:0000313" key="3">
    <source>
        <dbReference type="Proteomes" id="UP000314294"/>
    </source>
</evidence>
<gene>
    <name evidence="2" type="ORF">EYF80_004997</name>
</gene>
<name>A0A4Z2J628_9TELE</name>
<feature type="compositionally biased region" description="Basic and acidic residues" evidence="1">
    <location>
        <begin position="53"/>
        <end position="63"/>
    </location>
</feature>
<proteinExistence type="predicted"/>
<protein>
    <submittedName>
        <fullName evidence="2">Uncharacterized protein</fullName>
    </submittedName>
</protein>
<dbReference type="Proteomes" id="UP000314294">
    <property type="component" value="Unassembled WGS sequence"/>
</dbReference>
<organism evidence="2 3">
    <name type="scientific">Liparis tanakae</name>
    <name type="common">Tanaka's snailfish</name>
    <dbReference type="NCBI Taxonomy" id="230148"/>
    <lineage>
        <taxon>Eukaryota</taxon>
        <taxon>Metazoa</taxon>
        <taxon>Chordata</taxon>
        <taxon>Craniata</taxon>
        <taxon>Vertebrata</taxon>
        <taxon>Euteleostomi</taxon>
        <taxon>Actinopterygii</taxon>
        <taxon>Neopterygii</taxon>
        <taxon>Teleostei</taxon>
        <taxon>Neoteleostei</taxon>
        <taxon>Acanthomorphata</taxon>
        <taxon>Eupercaria</taxon>
        <taxon>Perciformes</taxon>
        <taxon>Cottioidei</taxon>
        <taxon>Cottales</taxon>
        <taxon>Liparidae</taxon>
        <taxon>Liparis</taxon>
    </lineage>
</organism>
<keyword evidence="3" id="KW-1185">Reference proteome</keyword>
<comment type="caution">
    <text evidence="2">The sequence shown here is derived from an EMBL/GenBank/DDBJ whole genome shotgun (WGS) entry which is preliminary data.</text>
</comment>
<reference evidence="2 3" key="1">
    <citation type="submission" date="2019-03" db="EMBL/GenBank/DDBJ databases">
        <title>First draft genome of Liparis tanakae, snailfish: a comprehensive survey of snailfish specific genes.</title>
        <authorList>
            <person name="Kim W."/>
            <person name="Song I."/>
            <person name="Jeong J.-H."/>
            <person name="Kim D."/>
            <person name="Kim S."/>
            <person name="Ryu S."/>
            <person name="Song J.Y."/>
            <person name="Lee S.K."/>
        </authorList>
    </citation>
    <scope>NUCLEOTIDE SEQUENCE [LARGE SCALE GENOMIC DNA]</scope>
    <source>
        <tissue evidence="2">Muscle</tissue>
    </source>
</reference>
<sequence length="138" mass="15407">MALAASAERLKDGPSRHAARRSPRPPEGAPAAARPAPRLALGLRRLRARLHGGRREEDEETRRRGAPPPPRVYPILSTRGSCTAPPLTPPSYFRELGESFHSRLHLRTESLDPTGGMKEEKKKMLHAPHAFTFSRRRP</sequence>
<evidence type="ECO:0000256" key="1">
    <source>
        <dbReference type="SAM" id="MobiDB-lite"/>
    </source>
</evidence>
<accession>A0A4Z2J628</accession>
<feature type="compositionally biased region" description="Low complexity" evidence="1">
    <location>
        <begin position="29"/>
        <end position="43"/>
    </location>
</feature>